<gene>
    <name evidence="2" type="ORF">CW362_06010</name>
</gene>
<dbReference type="CDD" id="cd00093">
    <property type="entry name" value="HTH_XRE"/>
    <property type="match status" value="1"/>
</dbReference>
<evidence type="ECO:0000313" key="2">
    <source>
        <dbReference type="EMBL" id="PKT73903.1"/>
    </source>
</evidence>
<dbReference type="SUPFAM" id="SSF47413">
    <property type="entry name" value="lambda repressor-like DNA-binding domains"/>
    <property type="match status" value="1"/>
</dbReference>
<feature type="domain" description="HTH cro/C1-type" evidence="1">
    <location>
        <begin position="18"/>
        <end position="71"/>
    </location>
</feature>
<dbReference type="Pfam" id="PF13560">
    <property type="entry name" value="HTH_31"/>
    <property type="match status" value="1"/>
</dbReference>
<sequence length="283" mass="32103">MPLRNHPTARQLRLGAELRRMRESAGMTARETAALLGVNSSQMTHVESGLSGVSEARLRRLAAHYACLDEALIDGLAALATDRTRGWWEEYRGILPAPFLDLAELEHHATFRRDVDFLHVPGLLQTEDYARALFSFTTPELRPDQLESWVRHRMRRRTILEGPRTIPYETVIHESALRIRVGDRAATRVQLGRILELSEADHVTVRVIPYDLDGFAGAGSAMVHMGGAVPRLDTFVRDAPYGTAFIDSEAQLDRLRSLFRKVRSVSFEPERSRDFIHRLTKEL</sequence>
<dbReference type="PROSITE" id="PS50943">
    <property type="entry name" value="HTH_CROC1"/>
    <property type="match status" value="1"/>
</dbReference>
<dbReference type="InterPro" id="IPR001387">
    <property type="entry name" value="Cro/C1-type_HTH"/>
</dbReference>
<protein>
    <submittedName>
        <fullName evidence="2">Transcriptional regulator</fullName>
    </submittedName>
</protein>
<dbReference type="InterPro" id="IPR043917">
    <property type="entry name" value="DUF5753"/>
</dbReference>
<dbReference type="AlphaFoldDB" id="A0A2I0SVI9"/>
<proteinExistence type="predicted"/>
<dbReference type="InterPro" id="IPR010982">
    <property type="entry name" value="Lambda_DNA-bd_dom_sf"/>
</dbReference>
<dbReference type="Pfam" id="PF19054">
    <property type="entry name" value="DUF5753"/>
    <property type="match status" value="1"/>
</dbReference>
<dbReference type="Gene3D" id="1.10.260.40">
    <property type="entry name" value="lambda repressor-like DNA-binding domains"/>
    <property type="match status" value="1"/>
</dbReference>
<evidence type="ECO:0000259" key="1">
    <source>
        <dbReference type="PROSITE" id="PS50943"/>
    </source>
</evidence>
<accession>A0A2I0SVI9</accession>
<dbReference type="OrthoDB" id="3462393at2"/>
<dbReference type="Proteomes" id="UP000236178">
    <property type="component" value="Unassembled WGS sequence"/>
</dbReference>
<name>A0A2I0SVI9_9ACTN</name>
<dbReference type="SMART" id="SM00530">
    <property type="entry name" value="HTH_XRE"/>
    <property type="match status" value="1"/>
</dbReference>
<dbReference type="GO" id="GO:0003677">
    <property type="term" value="F:DNA binding"/>
    <property type="evidence" value="ECO:0007669"/>
    <property type="project" value="InterPro"/>
</dbReference>
<dbReference type="EMBL" id="PJOS01000007">
    <property type="protein sequence ID" value="PKT73903.1"/>
    <property type="molecule type" value="Genomic_DNA"/>
</dbReference>
<keyword evidence="3" id="KW-1185">Reference proteome</keyword>
<evidence type="ECO:0000313" key="3">
    <source>
        <dbReference type="Proteomes" id="UP000236178"/>
    </source>
</evidence>
<dbReference type="RefSeq" id="WP_103548306.1">
    <property type="nucleotide sequence ID" value="NZ_KZ626846.1"/>
</dbReference>
<reference evidence="2 3" key="1">
    <citation type="submission" date="2017-12" db="EMBL/GenBank/DDBJ databases">
        <title>Streptomyces populusis sp. nov., a novel endophytic actinobacterium isolated from stems of Populus adenopoda Maxim.</title>
        <authorList>
            <person name="Wang Z."/>
        </authorList>
    </citation>
    <scope>NUCLEOTIDE SEQUENCE [LARGE SCALE GENOMIC DNA]</scope>
    <source>
        <strain evidence="2 3">A249</strain>
    </source>
</reference>
<comment type="caution">
    <text evidence="2">The sequence shown here is derived from an EMBL/GenBank/DDBJ whole genome shotgun (WGS) entry which is preliminary data.</text>
</comment>
<organism evidence="2 3">
    <name type="scientific">Streptomyces populi</name>
    <dbReference type="NCBI Taxonomy" id="2058924"/>
    <lineage>
        <taxon>Bacteria</taxon>
        <taxon>Bacillati</taxon>
        <taxon>Actinomycetota</taxon>
        <taxon>Actinomycetes</taxon>
        <taxon>Kitasatosporales</taxon>
        <taxon>Streptomycetaceae</taxon>
        <taxon>Streptomyces</taxon>
    </lineage>
</organism>